<dbReference type="EC" id="2.7.13.3" evidence="2"/>
<evidence type="ECO:0000256" key="5">
    <source>
        <dbReference type="ARBA" id="ARBA00022741"/>
    </source>
</evidence>
<dbReference type="PANTHER" id="PTHR41523:SF7">
    <property type="entry name" value="HISTIDINE KINASE"/>
    <property type="match status" value="1"/>
</dbReference>
<keyword evidence="8" id="KW-0472">Membrane</keyword>
<protein>
    <recommendedName>
        <fullName evidence="2">histidine kinase</fullName>
        <ecNumber evidence="2">2.7.13.3</ecNumber>
    </recommendedName>
</protein>
<gene>
    <name evidence="10" type="ORF">J1C47_16410</name>
</gene>
<dbReference type="EMBL" id="JAFMPY010000018">
    <property type="protein sequence ID" value="MBO0905229.1"/>
    <property type="molecule type" value="Genomic_DNA"/>
</dbReference>
<organism evidence="10 11">
    <name type="scientific">Jiella sonneratiae</name>
    <dbReference type="NCBI Taxonomy" id="2816856"/>
    <lineage>
        <taxon>Bacteria</taxon>
        <taxon>Pseudomonadati</taxon>
        <taxon>Pseudomonadota</taxon>
        <taxon>Alphaproteobacteria</taxon>
        <taxon>Hyphomicrobiales</taxon>
        <taxon>Aurantimonadaceae</taxon>
        <taxon>Jiella</taxon>
    </lineage>
</organism>
<reference evidence="10 11" key="1">
    <citation type="submission" date="2021-03" db="EMBL/GenBank/DDBJ databases">
        <title>Whole genome sequence of Jiella sp. MQZ13P-4.</title>
        <authorList>
            <person name="Tuo L."/>
        </authorList>
    </citation>
    <scope>NUCLEOTIDE SEQUENCE [LARGE SCALE GENOMIC DNA]</scope>
    <source>
        <strain evidence="10 11">MQZ13P-4</strain>
    </source>
</reference>
<sequence>MRRLSIRTLLIVTAAIVASLIALFAILLLSQLNRSDQAALERRTLREAKAISAAAGLIVADMKSTLDLVASAPDLETGALREFHYRTGRILEGSGKFVIVVDAAGQQLLNTRVEFGQETGKTADMASLEEALQTGKTIVSNVFFGKTSARYVFNVVKPLPKSSASPARGLIITKNADELGIALNSQEMPQGWKVAIVDGAGKLIVGNPRAVLSAGETPDIVPQLGFDGGGGLSRDASGQVLIGYARVPATNWYALKWGPVRSARSSLLENWRVLIAGGATILVLLVALTLYAAKTLRASISRLANMAEQVGDGELVSPARSRIKEIDLVAIALSNASFSRREAERRTSVIMQELAHRTKNLMAVVLSMVRQTARHSDDTATMARTLGDRVAALGASVDLLTRGTADSVSLGELVRRQLETFADTAGSICVEGEDLELSRDVAQDLGMALHELATNATKYGALSMTTGRISISWEIVGTPDQATFLFAWKESGGPPVAAPTRRGFGQIVLKDHIQAITGGDVDVRYASSGFEWTLRAPLKAISPRDDSATAPRMAS</sequence>
<accession>A0ABS3J6D3</accession>
<evidence type="ECO:0000256" key="3">
    <source>
        <dbReference type="ARBA" id="ARBA00022553"/>
    </source>
</evidence>
<comment type="caution">
    <text evidence="10">The sequence shown here is derived from an EMBL/GenBank/DDBJ whole genome shotgun (WGS) entry which is preliminary data.</text>
</comment>
<keyword evidence="7" id="KW-0067">ATP-binding</keyword>
<keyword evidence="4" id="KW-0808">Transferase</keyword>
<name>A0ABS3J6D3_9HYPH</name>
<evidence type="ECO:0000256" key="6">
    <source>
        <dbReference type="ARBA" id="ARBA00022777"/>
    </source>
</evidence>
<evidence type="ECO:0000256" key="7">
    <source>
        <dbReference type="ARBA" id="ARBA00022840"/>
    </source>
</evidence>
<keyword evidence="3" id="KW-0597">Phosphoprotein</keyword>
<feature type="transmembrane region" description="Helical" evidence="8">
    <location>
        <begin position="271"/>
        <end position="293"/>
    </location>
</feature>
<dbReference type="InterPro" id="IPR011102">
    <property type="entry name" value="Sig_transdc_His_kinase_HWE"/>
</dbReference>
<dbReference type="RefSeq" id="WP_207351863.1">
    <property type="nucleotide sequence ID" value="NZ_JAFMPY010000018.1"/>
</dbReference>
<dbReference type="Proteomes" id="UP000664288">
    <property type="component" value="Unassembled WGS sequence"/>
</dbReference>
<dbReference type="GO" id="GO:0016301">
    <property type="term" value="F:kinase activity"/>
    <property type="evidence" value="ECO:0007669"/>
    <property type="project" value="UniProtKB-KW"/>
</dbReference>
<keyword evidence="6 10" id="KW-0418">Kinase</keyword>
<comment type="catalytic activity">
    <reaction evidence="1">
        <text>ATP + protein L-histidine = ADP + protein N-phospho-L-histidine.</text>
        <dbReference type="EC" id="2.7.13.3"/>
    </reaction>
</comment>
<keyword evidence="8" id="KW-0812">Transmembrane</keyword>
<dbReference type="SMART" id="SM00911">
    <property type="entry name" value="HWE_HK"/>
    <property type="match status" value="1"/>
</dbReference>
<evidence type="ECO:0000313" key="11">
    <source>
        <dbReference type="Proteomes" id="UP000664288"/>
    </source>
</evidence>
<dbReference type="Gene3D" id="3.30.565.10">
    <property type="entry name" value="Histidine kinase-like ATPase, C-terminal domain"/>
    <property type="match status" value="1"/>
</dbReference>
<keyword evidence="8" id="KW-1133">Transmembrane helix</keyword>
<evidence type="ECO:0000256" key="4">
    <source>
        <dbReference type="ARBA" id="ARBA00022679"/>
    </source>
</evidence>
<proteinExistence type="predicted"/>
<evidence type="ECO:0000256" key="2">
    <source>
        <dbReference type="ARBA" id="ARBA00012438"/>
    </source>
</evidence>
<feature type="domain" description="Signal transduction histidine kinase HWE region" evidence="9">
    <location>
        <begin position="353"/>
        <end position="434"/>
    </location>
</feature>
<evidence type="ECO:0000256" key="8">
    <source>
        <dbReference type="SAM" id="Phobius"/>
    </source>
</evidence>
<evidence type="ECO:0000256" key="1">
    <source>
        <dbReference type="ARBA" id="ARBA00000085"/>
    </source>
</evidence>
<dbReference type="InterPro" id="IPR036890">
    <property type="entry name" value="HATPase_C_sf"/>
</dbReference>
<keyword evidence="11" id="KW-1185">Reference proteome</keyword>
<evidence type="ECO:0000259" key="9">
    <source>
        <dbReference type="SMART" id="SM00911"/>
    </source>
</evidence>
<dbReference type="Pfam" id="PF07536">
    <property type="entry name" value="HWE_HK"/>
    <property type="match status" value="1"/>
</dbReference>
<evidence type="ECO:0000313" key="10">
    <source>
        <dbReference type="EMBL" id="MBO0905229.1"/>
    </source>
</evidence>
<keyword evidence="5" id="KW-0547">Nucleotide-binding</keyword>
<dbReference type="PANTHER" id="PTHR41523">
    <property type="entry name" value="TWO-COMPONENT SYSTEM SENSOR PROTEIN"/>
    <property type="match status" value="1"/>
</dbReference>